<name>A0A4R0IJ50_9ACTN</name>
<reference evidence="3 4" key="1">
    <citation type="submission" date="2019-02" db="EMBL/GenBank/DDBJ databases">
        <title>Kribbella capetownensis sp. nov. and Kribbella speibonae sp. nov., isolated from soil.</title>
        <authorList>
            <person name="Curtis S.M."/>
            <person name="Norton I."/>
            <person name="Everest G.J."/>
            <person name="Meyers P.R."/>
        </authorList>
    </citation>
    <scope>NUCLEOTIDE SEQUENCE [LARGE SCALE GENOMIC DNA]</scope>
    <source>
        <strain evidence="3 4">DSM 27082</strain>
    </source>
</reference>
<proteinExistence type="predicted"/>
<keyword evidence="1" id="KW-0812">Transmembrane</keyword>
<evidence type="ECO:0000256" key="1">
    <source>
        <dbReference type="SAM" id="Phobius"/>
    </source>
</evidence>
<dbReference type="InterPro" id="IPR009936">
    <property type="entry name" value="DUF1468"/>
</dbReference>
<dbReference type="AlphaFoldDB" id="A0A4R0IJ50"/>
<feature type="domain" description="DUF1468" evidence="2">
    <location>
        <begin position="31"/>
        <end position="164"/>
    </location>
</feature>
<keyword evidence="1" id="KW-0472">Membrane</keyword>
<organism evidence="3 4">
    <name type="scientific">Kribbella sindirgiensis</name>
    <dbReference type="NCBI Taxonomy" id="1124744"/>
    <lineage>
        <taxon>Bacteria</taxon>
        <taxon>Bacillati</taxon>
        <taxon>Actinomycetota</taxon>
        <taxon>Actinomycetes</taxon>
        <taxon>Propionibacteriales</taxon>
        <taxon>Kribbellaceae</taxon>
        <taxon>Kribbella</taxon>
    </lineage>
</organism>
<dbReference type="RefSeq" id="WP_131289906.1">
    <property type="nucleotide sequence ID" value="NZ_SJKA01000006.1"/>
</dbReference>
<evidence type="ECO:0000259" key="2">
    <source>
        <dbReference type="Pfam" id="PF07331"/>
    </source>
</evidence>
<feature type="transmembrane region" description="Helical" evidence="1">
    <location>
        <begin position="27"/>
        <end position="52"/>
    </location>
</feature>
<evidence type="ECO:0000313" key="4">
    <source>
        <dbReference type="Proteomes" id="UP000292695"/>
    </source>
</evidence>
<feature type="transmembrane region" description="Helical" evidence="1">
    <location>
        <begin position="58"/>
        <end position="76"/>
    </location>
</feature>
<dbReference type="Pfam" id="PF07331">
    <property type="entry name" value="TctB"/>
    <property type="match status" value="1"/>
</dbReference>
<dbReference type="EMBL" id="SJKA01000006">
    <property type="protein sequence ID" value="TCC32210.1"/>
    <property type="molecule type" value="Genomic_DNA"/>
</dbReference>
<gene>
    <name evidence="3" type="ORF">E0H50_18515</name>
</gene>
<protein>
    <recommendedName>
        <fullName evidence="2">DUF1468 domain-containing protein</fullName>
    </recommendedName>
</protein>
<comment type="caution">
    <text evidence="3">The sequence shown here is derived from an EMBL/GenBank/DDBJ whole genome shotgun (WGS) entry which is preliminary data.</text>
</comment>
<evidence type="ECO:0000313" key="3">
    <source>
        <dbReference type="EMBL" id="TCC32210.1"/>
    </source>
</evidence>
<keyword evidence="4" id="KW-1185">Reference proteome</keyword>
<keyword evidence="1" id="KW-1133">Transmembrane helix</keyword>
<feature type="transmembrane region" description="Helical" evidence="1">
    <location>
        <begin position="113"/>
        <end position="146"/>
    </location>
</feature>
<feature type="transmembrane region" description="Helical" evidence="1">
    <location>
        <begin position="152"/>
        <end position="173"/>
    </location>
</feature>
<dbReference type="Proteomes" id="UP000292695">
    <property type="component" value="Unassembled WGS sequence"/>
</dbReference>
<accession>A0A4R0IJ50</accession>
<sequence>MSAPVTTLRSAGLRAARATSDGIRGPWGLPILFAVLAAVGVAESLRLILVGATSEARAGGWYLLLVSMLIAVGALARPDRAATKPPAVPGPDVVAPESSVQAEPERRTHAHKAVIFFVATVAFAWALPWVGFAVANGFFVAAYLIWIDHRRWWHALLIAVVVDACLVTGLRLIDVVLPSGVLGIGI</sequence>